<gene>
    <name evidence="14" type="ORF">TSAR_016116</name>
</gene>
<dbReference type="CDD" id="cd20531">
    <property type="entry name" value="CYCLIN_CCNK_rpt2"/>
    <property type="match status" value="1"/>
</dbReference>
<keyword evidence="15" id="KW-1185">Reference proteome</keyword>
<dbReference type="InterPro" id="IPR006671">
    <property type="entry name" value="Cyclin_N"/>
</dbReference>
<keyword evidence="3" id="KW-0498">Mitosis</keyword>
<feature type="region of interest" description="Disordered" evidence="12">
    <location>
        <begin position="242"/>
        <end position="270"/>
    </location>
</feature>
<evidence type="ECO:0000256" key="8">
    <source>
        <dbReference type="ARBA" id="ARBA00023306"/>
    </source>
</evidence>
<dbReference type="AlphaFoldDB" id="A0A232FLJ6"/>
<evidence type="ECO:0000256" key="10">
    <source>
        <dbReference type="ARBA" id="ARBA00073757"/>
    </source>
</evidence>
<dbReference type="GO" id="GO:0016538">
    <property type="term" value="F:cyclin-dependent protein serine/threonine kinase regulator activity"/>
    <property type="evidence" value="ECO:0007669"/>
    <property type="project" value="InterPro"/>
</dbReference>
<feature type="compositionally biased region" description="Polar residues" evidence="12">
    <location>
        <begin position="526"/>
        <end position="536"/>
    </location>
</feature>
<sequence>MPNWYYDKEAFKKTPSIQDGIDYATEYKYRKEGARFIVELGSVLELGYNTWATGVVFFHRFYMFQSFKDFPHYVTACCCLFLAGKVEETPKKCRDIIKVAQTILSEENFKTFGEDPKEEVMTMEKILLQTIKFDFKVHHPYSFLTKYAKTLKGDKNKLQKMVQMAWTFINDSLCTTLSIQWEPEIIAISLMYLAAKLSKFQVVTWKGKEPYQTRWWEMFVEDLNMNVVEDICHQVLDLYSPEEKKRKPTERGPLKESLKSLSCKKPDQQKPVVPSTQISLVPLKKLVSSAQNSDNLSWIFLQNPAISSAQIAMIPAVKKQIANADSRTMAIKTEPILIKNEPVIIKTEPTYEESESSTTESKIKTQPFAFVNAPLYIKTESLTTNTSPASIEVPFYKPLMTIPTSGTPISTPSPVISAGNLQPYSPSFPLPDCSMPPPTYNLPTAASVSAKAQTNGNYINPWKTNVPTNSGNTETDKFRETVSYPDIYNNNSQKDKFQNLMRDHLRNSDNDSQKCSNWDNEDWDNPNGNCKNESSNFDDNFRDKRYSNYFNSSNQTLIDDVGVSMIKQKILTEVFEETRVAFIRIDLPTIVRRETRSQKFLVLRNT</sequence>
<name>A0A232FLJ6_9HYME</name>
<keyword evidence="4" id="KW-0805">Transcription regulation</keyword>
<keyword evidence="5 11" id="KW-0195">Cyclin</keyword>
<protein>
    <recommendedName>
        <fullName evidence="10">Cyclin-K</fullName>
    </recommendedName>
</protein>
<feature type="region of interest" description="Disordered" evidence="12">
    <location>
        <begin position="507"/>
        <end position="536"/>
    </location>
</feature>
<evidence type="ECO:0000259" key="13">
    <source>
        <dbReference type="SMART" id="SM00385"/>
    </source>
</evidence>
<organism evidence="14 15">
    <name type="scientific">Trichomalopsis sarcophagae</name>
    <dbReference type="NCBI Taxonomy" id="543379"/>
    <lineage>
        <taxon>Eukaryota</taxon>
        <taxon>Metazoa</taxon>
        <taxon>Ecdysozoa</taxon>
        <taxon>Arthropoda</taxon>
        <taxon>Hexapoda</taxon>
        <taxon>Insecta</taxon>
        <taxon>Pterygota</taxon>
        <taxon>Neoptera</taxon>
        <taxon>Endopterygota</taxon>
        <taxon>Hymenoptera</taxon>
        <taxon>Apocrita</taxon>
        <taxon>Proctotrupomorpha</taxon>
        <taxon>Chalcidoidea</taxon>
        <taxon>Pteromalidae</taxon>
        <taxon>Pteromalinae</taxon>
        <taxon>Trichomalopsis</taxon>
    </lineage>
</organism>
<evidence type="ECO:0000256" key="4">
    <source>
        <dbReference type="ARBA" id="ARBA00023015"/>
    </source>
</evidence>
<dbReference type="EMBL" id="NNAY01000041">
    <property type="protein sequence ID" value="OXU31626.1"/>
    <property type="molecule type" value="Genomic_DNA"/>
</dbReference>
<dbReference type="CDD" id="cd20530">
    <property type="entry name" value="CYCLIN_CCNK_rpt1"/>
    <property type="match status" value="1"/>
</dbReference>
<evidence type="ECO:0000313" key="14">
    <source>
        <dbReference type="EMBL" id="OXU31626.1"/>
    </source>
</evidence>
<comment type="subcellular location">
    <subcellularLocation>
        <location evidence="1">Nucleus</location>
    </subcellularLocation>
</comment>
<dbReference type="SUPFAM" id="SSF47954">
    <property type="entry name" value="Cyclin-like"/>
    <property type="match status" value="2"/>
</dbReference>
<proteinExistence type="inferred from homology"/>
<evidence type="ECO:0000256" key="9">
    <source>
        <dbReference type="ARBA" id="ARBA00054991"/>
    </source>
</evidence>
<evidence type="ECO:0000313" key="15">
    <source>
        <dbReference type="Proteomes" id="UP000215335"/>
    </source>
</evidence>
<keyword evidence="6" id="KW-0804">Transcription</keyword>
<evidence type="ECO:0000256" key="5">
    <source>
        <dbReference type="ARBA" id="ARBA00023127"/>
    </source>
</evidence>
<dbReference type="Proteomes" id="UP000215335">
    <property type="component" value="Unassembled WGS sequence"/>
</dbReference>
<reference evidence="14 15" key="1">
    <citation type="journal article" date="2017" name="Curr. Biol.">
        <title>The Evolution of Venom by Co-option of Single-Copy Genes.</title>
        <authorList>
            <person name="Martinson E.O."/>
            <person name="Mrinalini"/>
            <person name="Kelkar Y.D."/>
            <person name="Chang C.H."/>
            <person name="Werren J.H."/>
        </authorList>
    </citation>
    <scope>NUCLEOTIDE SEQUENCE [LARGE SCALE GENOMIC DNA]</scope>
    <source>
        <strain evidence="14 15">Alberta</strain>
        <tissue evidence="14">Whole body</tissue>
    </source>
</reference>
<dbReference type="GO" id="GO:0006357">
    <property type="term" value="P:regulation of transcription by RNA polymerase II"/>
    <property type="evidence" value="ECO:0007669"/>
    <property type="project" value="InterPro"/>
</dbReference>
<evidence type="ECO:0000256" key="11">
    <source>
        <dbReference type="RuleBase" id="RU000383"/>
    </source>
</evidence>
<keyword evidence="2" id="KW-0132">Cell division</keyword>
<feature type="domain" description="Cyclin-like" evidence="13">
    <location>
        <begin position="142"/>
        <end position="237"/>
    </location>
</feature>
<dbReference type="InterPro" id="IPR036915">
    <property type="entry name" value="Cyclin-like_sf"/>
</dbReference>
<dbReference type="SMART" id="SM00385">
    <property type="entry name" value="CYCLIN"/>
    <property type="match status" value="2"/>
</dbReference>
<dbReference type="GO" id="GO:0005634">
    <property type="term" value="C:nucleus"/>
    <property type="evidence" value="ECO:0007669"/>
    <property type="project" value="UniProtKB-SubCell"/>
</dbReference>
<feature type="domain" description="Cyclin-like" evidence="13">
    <location>
        <begin position="35"/>
        <end position="129"/>
    </location>
</feature>
<dbReference type="InterPro" id="IPR043198">
    <property type="entry name" value="Cyclin/Ssn8"/>
</dbReference>
<dbReference type="GO" id="GO:0051301">
    <property type="term" value="P:cell division"/>
    <property type="evidence" value="ECO:0007669"/>
    <property type="project" value="UniProtKB-KW"/>
</dbReference>
<dbReference type="InterPro" id="IPR013763">
    <property type="entry name" value="Cyclin-like_dom"/>
</dbReference>
<evidence type="ECO:0000256" key="1">
    <source>
        <dbReference type="ARBA" id="ARBA00004123"/>
    </source>
</evidence>
<dbReference type="PANTHER" id="PTHR10026">
    <property type="entry name" value="CYCLIN"/>
    <property type="match status" value="1"/>
</dbReference>
<comment type="caution">
    <text evidence="14">The sequence shown here is derived from an EMBL/GenBank/DDBJ whole genome shotgun (WGS) entry which is preliminary data.</text>
</comment>
<comment type="function">
    <text evidence="9">Regulatory subunit of cyclin-dependent kinases that mediates activation of target kinases. Plays a role in transcriptional regulation via its role in regulating the phosphorylation of the C-terminal domain (CTD) of the large subunit of RNA polymerase II (POLR2A).</text>
</comment>
<evidence type="ECO:0000256" key="2">
    <source>
        <dbReference type="ARBA" id="ARBA00022618"/>
    </source>
</evidence>
<keyword evidence="7" id="KW-0539">Nucleus</keyword>
<evidence type="ECO:0000256" key="6">
    <source>
        <dbReference type="ARBA" id="ARBA00023163"/>
    </source>
</evidence>
<evidence type="ECO:0000256" key="7">
    <source>
        <dbReference type="ARBA" id="ARBA00023242"/>
    </source>
</evidence>
<feature type="compositionally biased region" description="Basic and acidic residues" evidence="12">
    <location>
        <begin position="242"/>
        <end position="268"/>
    </location>
</feature>
<comment type="similarity">
    <text evidence="11">Belongs to the cyclin family.</text>
</comment>
<dbReference type="Pfam" id="PF00134">
    <property type="entry name" value="Cyclin_N"/>
    <property type="match status" value="1"/>
</dbReference>
<evidence type="ECO:0000256" key="3">
    <source>
        <dbReference type="ARBA" id="ARBA00022776"/>
    </source>
</evidence>
<accession>A0A232FLJ6</accession>
<evidence type="ECO:0000256" key="12">
    <source>
        <dbReference type="SAM" id="MobiDB-lite"/>
    </source>
</evidence>
<dbReference type="FunFam" id="1.10.472.10:FF:000021">
    <property type="entry name" value="Cyclin-K (Predicted)"/>
    <property type="match status" value="1"/>
</dbReference>
<keyword evidence="8" id="KW-0131">Cell cycle</keyword>
<dbReference type="Gene3D" id="1.10.472.10">
    <property type="entry name" value="Cyclin-like"/>
    <property type="match status" value="2"/>
</dbReference>
<dbReference type="FunFam" id="1.10.472.10:FF:000018">
    <property type="entry name" value="Cyclin-K (Predicted)"/>
    <property type="match status" value="1"/>
</dbReference>
<dbReference type="STRING" id="543379.A0A232FLJ6"/>